<dbReference type="Proteomes" id="UP001197609">
    <property type="component" value="Unassembled WGS sequence"/>
</dbReference>
<accession>A0AAJ1ESF8</accession>
<reference evidence="1 2" key="1">
    <citation type="journal article" date="2021" name="bioRxiv">
        <title>Unraveling nitrogen, sulfur and carbon metabolic pathways and microbial community transcriptional responses to substrate deprivation and toxicity stresses in a bioreactor mimicking anoxic brackish coastal sediment conditions.</title>
        <authorList>
            <person name="Martins P.D."/>
            <person name="Echeveste M.J."/>
            <person name="Arshad A."/>
            <person name="Kurth J."/>
            <person name="Ouboter H."/>
            <person name="Jetten M.S.M."/>
            <person name="Welte C.U."/>
        </authorList>
    </citation>
    <scope>NUCLEOTIDE SEQUENCE [LARGE SCALE GENOMIC DNA]</scope>
    <source>
        <strain evidence="1">MAG_38</strain>
    </source>
</reference>
<gene>
    <name evidence="1" type="ORF">K8G79_04130</name>
</gene>
<name>A0AAJ1ESF8_9BACT</name>
<dbReference type="EMBL" id="JAIOIU010000042">
    <property type="protein sequence ID" value="MBZ0159314.1"/>
    <property type="molecule type" value="Genomic_DNA"/>
</dbReference>
<comment type="caution">
    <text evidence="1">The sequence shown here is derived from an EMBL/GenBank/DDBJ whole genome shotgun (WGS) entry which is preliminary data.</text>
</comment>
<proteinExistence type="predicted"/>
<evidence type="ECO:0000313" key="2">
    <source>
        <dbReference type="Proteomes" id="UP001197609"/>
    </source>
</evidence>
<protein>
    <submittedName>
        <fullName evidence="1">DUF3313 domain-containing protein</fullName>
    </submittedName>
</protein>
<evidence type="ECO:0000313" key="1">
    <source>
        <dbReference type="EMBL" id="MBZ0159314.1"/>
    </source>
</evidence>
<dbReference type="AlphaFoldDB" id="A0AAJ1ESF8"/>
<organism evidence="1 2">
    <name type="scientific">Candidatus Methylomirabilis tolerans</name>
    <dbReference type="NCBI Taxonomy" id="3123416"/>
    <lineage>
        <taxon>Bacteria</taxon>
        <taxon>Candidatus Methylomirabilota</taxon>
        <taxon>Candidatus Methylomirabilia</taxon>
        <taxon>Candidatus Methylomirabilales</taxon>
        <taxon>Candidatus Methylomirabilaceae</taxon>
        <taxon>Candidatus Methylomirabilis</taxon>
    </lineage>
</organism>
<sequence length="92" mass="9804">MHKRVIYSHQDVKSKRNPAMKLSGIGLGGAAMDAEVVDSASGERLAAVVDSQSGGRLGIVAGLQTYGHARQVMDGWAERFVKRLDTIHGSAK</sequence>
<dbReference type="Pfam" id="PF11769">
    <property type="entry name" value="DUF3313"/>
    <property type="match status" value="1"/>
</dbReference>
<dbReference type="InterPro" id="IPR021747">
    <property type="entry name" value="DUF3313"/>
</dbReference>